<reference evidence="1" key="3">
    <citation type="submission" date="2024-01" db="EMBL/GenBank/DDBJ databases">
        <authorList>
            <person name="Coelho M.A."/>
            <person name="David-Palma M."/>
            <person name="Shea T."/>
            <person name="Sun S."/>
            <person name="Cuomo C.A."/>
            <person name="Heitman J."/>
        </authorList>
    </citation>
    <scope>NUCLEOTIDE SEQUENCE</scope>
    <source>
        <strain evidence="1">CBS 7841</strain>
    </source>
</reference>
<evidence type="ECO:0000313" key="2">
    <source>
        <dbReference type="Proteomes" id="UP000094043"/>
    </source>
</evidence>
<sequence length="70" mass="7713">MSLQPTSTELVFADYTASNKLLTSTTNYHQTKPSLQDSTELFLSDVEERAGFKVFEKSKAACGAISSKDF</sequence>
<keyword evidence="2" id="KW-1185">Reference proteome</keyword>
<dbReference type="RefSeq" id="XP_066068734.1">
    <property type="nucleotide sequence ID" value="XM_066212637.1"/>
</dbReference>
<accession>A0AAJ8JTB2</accession>
<reference evidence="1" key="2">
    <citation type="journal article" date="2022" name="Elife">
        <title>Obligate sexual reproduction of a homothallic fungus closely related to the Cryptococcus pathogenic species complex.</title>
        <authorList>
            <person name="Passer A.R."/>
            <person name="Clancey S.A."/>
            <person name="Shea T."/>
            <person name="David-Palma M."/>
            <person name="Averette A.F."/>
            <person name="Boekhout T."/>
            <person name="Porcel B.M."/>
            <person name="Nowrousian M."/>
            <person name="Cuomo C.A."/>
            <person name="Sun S."/>
            <person name="Heitman J."/>
            <person name="Coelho M.A."/>
        </authorList>
    </citation>
    <scope>NUCLEOTIDE SEQUENCE</scope>
    <source>
        <strain evidence="1">CBS 7841</strain>
    </source>
</reference>
<protein>
    <submittedName>
        <fullName evidence="1">Uncharacterized protein</fullName>
    </submittedName>
</protein>
<dbReference type="GeneID" id="91087444"/>
<name>A0AAJ8JTB2_9TREE</name>
<dbReference type="Proteomes" id="UP000094043">
    <property type="component" value="Chromosome 3"/>
</dbReference>
<dbReference type="KEGG" id="cdep:91087444"/>
<evidence type="ECO:0000313" key="1">
    <source>
        <dbReference type="EMBL" id="WVN88034.1"/>
    </source>
</evidence>
<organism evidence="1 2">
    <name type="scientific">Cryptococcus depauperatus CBS 7841</name>
    <dbReference type="NCBI Taxonomy" id="1295531"/>
    <lineage>
        <taxon>Eukaryota</taxon>
        <taxon>Fungi</taxon>
        <taxon>Dikarya</taxon>
        <taxon>Basidiomycota</taxon>
        <taxon>Agaricomycotina</taxon>
        <taxon>Tremellomycetes</taxon>
        <taxon>Tremellales</taxon>
        <taxon>Cryptococcaceae</taxon>
        <taxon>Cryptococcus</taxon>
    </lineage>
</organism>
<dbReference type="AlphaFoldDB" id="A0AAJ8JTB2"/>
<proteinExistence type="predicted"/>
<reference evidence="1" key="1">
    <citation type="submission" date="2016-06" db="EMBL/GenBank/DDBJ databases">
        <authorList>
            <person name="Cuomo C."/>
            <person name="Litvintseva A."/>
            <person name="Heitman J."/>
            <person name="Chen Y."/>
            <person name="Sun S."/>
            <person name="Springer D."/>
            <person name="Dromer F."/>
            <person name="Young S."/>
            <person name="Zeng Q."/>
            <person name="Chapman S."/>
            <person name="Gujja S."/>
            <person name="Saif S."/>
            <person name="Birren B."/>
        </authorList>
    </citation>
    <scope>NUCLEOTIDE SEQUENCE</scope>
    <source>
        <strain evidence="1">CBS 7841</strain>
    </source>
</reference>
<gene>
    <name evidence="1" type="ORF">L203_103233</name>
</gene>
<dbReference type="EMBL" id="CP143786">
    <property type="protein sequence ID" value="WVN88034.1"/>
    <property type="molecule type" value="Genomic_DNA"/>
</dbReference>